<evidence type="ECO:0000313" key="3">
    <source>
        <dbReference type="Proteomes" id="UP000800097"/>
    </source>
</evidence>
<dbReference type="EMBL" id="ML986485">
    <property type="protein sequence ID" value="KAF2279846.1"/>
    <property type="molecule type" value="Genomic_DNA"/>
</dbReference>
<feature type="compositionally biased region" description="Polar residues" evidence="1">
    <location>
        <begin position="229"/>
        <end position="239"/>
    </location>
</feature>
<sequence>MSHTIFSPTETIWDVAAVLEIVEDGTCVGEANCHGGSCGWNLDCTALEDSARILDFLDSRRPDPVRLRRYLLVLADHNLCQWHKKQRKDTLEKWCRKVRRYVNANELPDPIPSNAAPRPSASSTRPSTTQAHTAQNLEDLLARVSQMSIGSGVSRNTGIAVATPVAGSGSSVPSETEPGPVSYATAPSTLRNEADAGSNSGLRQNHRLDLSSSSQDGTGEGEIPTTTTHQVSRSASKKSYTVRNSHFCRAGAAKYRYF</sequence>
<reference evidence="2" key="1">
    <citation type="journal article" date="2020" name="Stud. Mycol.">
        <title>101 Dothideomycetes genomes: a test case for predicting lifestyles and emergence of pathogens.</title>
        <authorList>
            <person name="Haridas S."/>
            <person name="Albert R."/>
            <person name="Binder M."/>
            <person name="Bloem J."/>
            <person name="Labutti K."/>
            <person name="Salamov A."/>
            <person name="Andreopoulos B."/>
            <person name="Baker S."/>
            <person name="Barry K."/>
            <person name="Bills G."/>
            <person name="Bluhm B."/>
            <person name="Cannon C."/>
            <person name="Castanera R."/>
            <person name="Culley D."/>
            <person name="Daum C."/>
            <person name="Ezra D."/>
            <person name="Gonzalez J."/>
            <person name="Henrissat B."/>
            <person name="Kuo A."/>
            <person name="Liang C."/>
            <person name="Lipzen A."/>
            <person name="Lutzoni F."/>
            <person name="Magnuson J."/>
            <person name="Mondo S."/>
            <person name="Nolan M."/>
            <person name="Ohm R."/>
            <person name="Pangilinan J."/>
            <person name="Park H.-J."/>
            <person name="Ramirez L."/>
            <person name="Alfaro M."/>
            <person name="Sun H."/>
            <person name="Tritt A."/>
            <person name="Yoshinaga Y."/>
            <person name="Zwiers L.-H."/>
            <person name="Turgeon B."/>
            <person name="Goodwin S."/>
            <person name="Spatafora J."/>
            <person name="Crous P."/>
            <person name="Grigoriev I."/>
        </authorList>
    </citation>
    <scope>NUCLEOTIDE SEQUENCE</scope>
    <source>
        <strain evidence="2">CBS 379.55</strain>
    </source>
</reference>
<dbReference type="GeneID" id="54552704"/>
<evidence type="ECO:0000313" key="2">
    <source>
        <dbReference type="EMBL" id="KAF2279846.1"/>
    </source>
</evidence>
<gene>
    <name evidence="2" type="ORF">EI97DRAFT_438951</name>
</gene>
<dbReference type="Proteomes" id="UP000800097">
    <property type="component" value="Unassembled WGS sequence"/>
</dbReference>
<feature type="region of interest" description="Disordered" evidence="1">
    <location>
        <begin position="106"/>
        <end position="132"/>
    </location>
</feature>
<organism evidence="2 3">
    <name type="scientific">Westerdykella ornata</name>
    <dbReference type="NCBI Taxonomy" id="318751"/>
    <lineage>
        <taxon>Eukaryota</taxon>
        <taxon>Fungi</taxon>
        <taxon>Dikarya</taxon>
        <taxon>Ascomycota</taxon>
        <taxon>Pezizomycotina</taxon>
        <taxon>Dothideomycetes</taxon>
        <taxon>Pleosporomycetidae</taxon>
        <taxon>Pleosporales</taxon>
        <taxon>Sporormiaceae</taxon>
        <taxon>Westerdykella</taxon>
    </lineage>
</organism>
<name>A0A6A6JVV1_WESOR</name>
<evidence type="ECO:0000256" key="1">
    <source>
        <dbReference type="SAM" id="MobiDB-lite"/>
    </source>
</evidence>
<protein>
    <submittedName>
        <fullName evidence="2">Uncharacterized protein</fullName>
    </submittedName>
</protein>
<feature type="region of interest" description="Disordered" evidence="1">
    <location>
        <begin position="164"/>
        <end position="239"/>
    </location>
</feature>
<feature type="compositionally biased region" description="Polar residues" evidence="1">
    <location>
        <begin position="185"/>
        <end position="203"/>
    </location>
</feature>
<dbReference type="AlphaFoldDB" id="A0A6A6JVV1"/>
<dbReference type="OrthoDB" id="8062037at2759"/>
<proteinExistence type="predicted"/>
<feature type="compositionally biased region" description="Low complexity" evidence="1">
    <location>
        <begin position="112"/>
        <end position="129"/>
    </location>
</feature>
<dbReference type="RefSeq" id="XP_033657385.1">
    <property type="nucleotide sequence ID" value="XM_033799529.1"/>
</dbReference>
<keyword evidence="3" id="KW-1185">Reference proteome</keyword>
<accession>A0A6A6JVV1</accession>